<dbReference type="RefSeq" id="WP_276266570.1">
    <property type="nucleotide sequence ID" value="NZ_JARJLM010000396.1"/>
</dbReference>
<keyword evidence="8" id="KW-1185">Reference proteome</keyword>
<proteinExistence type="inferred from homology"/>
<dbReference type="SUPFAM" id="SSF100934">
    <property type="entry name" value="Heat shock protein 70kD (HSP70), C-terminal subdomain"/>
    <property type="match status" value="1"/>
</dbReference>
<dbReference type="SUPFAM" id="SSF100920">
    <property type="entry name" value="Heat shock protein 70kD (HSP70), peptide-binding domain"/>
    <property type="match status" value="1"/>
</dbReference>
<dbReference type="InterPro" id="IPR029047">
    <property type="entry name" value="HSP70_peptide-bd_sf"/>
</dbReference>
<comment type="similarity">
    <text evidence="1 5 6">Belongs to the heat shock protein 70 family.</text>
</comment>
<dbReference type="Proteomes" id="UP001216674">
    <property type="component" value="Unassembled WGS sequence"/>
</dbReference>
<dbReference type="Gene3D" id="3.90.640.10">
    <property type="entry name" value="Actin, Chain A, domain 4"/>
    <property type="match status" value="1"/>
</dbReference>
<dbReference type="EMBL" id="JARJLM010000396">
    <property type="protein sequence ID" value="MDF3835920.1"/>
    <property type="molecule type" value="Genomic_DNA"/>
</dbReference>
<protein>
    <recommendedName>
        <fullName evidence="5">Chaperone protein HscA homolog</fullName>
    </recommendedName>
</protein>
<evidence type="ECO:0000313" key="7">
    <source>
        <dbReference type="EMBL" id="MDF3835920.1"/>
    </source>
</evidence>
<dbReference type="GO" id="GO:0016787">
    <property type="term" value="F:hydrolase activity"/>
    <property type="evidence" value="ECO:0007669"/>
    <property type="project" value="UniProtKB-KW"/>
</dbReference>
<keyword evidence="7" id="KW-0378">Hydrolase</keyword>
<dbReference type="CDD" id="cd10236">
    <property type="entry name" value="ASKHA_NBD_HSP70_HscA"/>
    <property type="match status" value="1"/>
</dbReference>
<keyword evidence="3 5" id="KW-0067">ATP-binding</keyword>
<dbReference type="HAMAP" id="MF_00679">
    <property type="entry name" value="HscA"/>
    <property type="match status" value="1"/>
</dbReference>
<dbReference type="InterPro" id="IPR013126">
    <property type="entry name" value="Hsp_70_fam"/>
</dbReference>
<dbReference type="PANTHER" id="PTHR19375">
    <property type="entry name" value="HEAT SHOCK PROTEIN 70KDA"/>
    <property type="match status" value="1"/>
</dbReference>
<dbReference type="InterPro" id="IPR010236">
    <property type="entry name" value="ISC_FeS_clus_asmbl_HscA"/>
</dbReference>
<dbReference type="Gene3D" id="2.60.34.10">
    <property type="entry name" value="Substrate Binding Domain Of DNAk, Chain A, domain 1"/>
    <property type="match status" value="1"/>
</dbReference>
<keyword evidence="4 5" id="KW-0143">Chaperone</keyword>
<accession>A0ABT6ATG7</accession>
<keyword evidence="2 5" id="KW-0547">Nucleotide-binding</keyword>
<dbReference type="InterPro" id="IPR029048">
    <property type="entry name" value="HSP70_C_sf"/>
</dbReference>
<dbReference type="Pfam" id="PF00012">
    <property type="entry name" value="HSP70"/>
    <property type="match status" value="1"/>
</dbReference>
<dbReference type="PROSITE" id="PS00297">
    <property type="entry name" value="HSP70_1"/>
    <property type="match status" value="1"/>
</dbReference>
<evidence type="ECO:0000256" key="5">
    <source>
        <dbReference type="HAMAP-Rule" id="MF_00679"/>
    </source>
</evidence>
<gene>
    <name evidence="5 7" type="primary">hscA</name>
    <name evidence="7" type="ORF">P3W85_23645</name>
</gene>
<dbReference type="Gene3D" id="3.30.420.40">
    <property type="match status" value="2"/>
</dbReference>
<dbReference type="SUPFAM" id="SSF53067">
    <property type="entry name" value="Actin-like ATPase domain"/>
    <property type="match status" value="2"/>
</dbReference>
<dbReference type="InterPro" id="IPR018181">
    <property type="entry name" value="Heat_shock_70_CS"/>
</dbReference>
<dbReference type="NCBIfam" id="NF003520">
    <property type="entry name" value="PRK05183.1"/>
    <property type="match status" value="1"/>
</dbReference>
<reference evidence="7 8" key="1">
    <citation type="submission" date="2023-03" db="EMBL/GenBank/DDBJ databases">
        <title>Draft assemblies of triclosan tolerant bacteria isolated from returned activated sludge.</title>
        <authorList>
            <person name="Van Hamelsveld S."/>
        </authorList>
    </citation>
    <scope>NUCLEOTIDE SEQUENCE [LARGE SCALE GENOMIC DNA]</scope>
    <source>
        <strain evidence="7 8">GW210010_S58</strain>
    </source>
</reference>
<evidence type="ECO:0000256" key="6">
    <source>
        <dbReference type="RuleBase" id="RU003322"/>
    </source>
</evidence>
<dbReference type="PRINTS" id="PR00301">
    <property type="entry name" value="HEATSHOCK70"/>
</dbReference>
<name>A0ABT6ATG7_9BURK</name>
<dbReference type="Gene3D" id="1.20.1270.10">
    <property type="match status" value="1"/>
</dbReference>
<evidence type="ECO:0000256" key="1">
    <source>
        <dbReference type="ARBA" id="ARBA00007381"/>
    </source>
</evidence>
<dbReference type="InterPro" id="IPR043129">
    <property type="entry name" value="ATPase_NBD"/>
</dbReference>
<dbReference type="PROSITE" id="PS00329">
    <property type="entry name" value="HSP70_2"/>
    <property type="match status" value="1"/>
</dbReference>
<evidence type="ECO:0000256" key="2">
    <source>
        <dbReference type="ARBA" id="ARBA00022741"/>
    </source>
</evidence>
<evidence type="ECO:0000256" key="3">
    <source>
        <dbReference type="ARBA" id="ARBA00022840"/>
    </source>
</evidence>
<dbReference type="InterPro" id="IPR042039">
    <property type="entry name" value="HscA_NBD"/>
</dbReference>
<comment type="caution">
    <text evidence="7">The sequence shown here is derived from an EMBL/GenBank/DDBJ whole genome shotgun (WGS) entry which is preliminary data.</text>
</comment>
<sequence>MALLQISEPGMSPAPHQKRLAVGIDLGTTNSLVAAVRNSIPEVLTDESGRALLPSVVRYLPNKGTQIGYRAQEEAVQDAKNTILSVKRFMGRGLRDVAHIEHSPYDFVDAPGMVQIKTVAGVKSPVEVSAEILATLRQRAEDSLGDELVGAVITVPAYFDDAQRQATKDAAQLAGLEVLRLLNEPTAAAIAYGLDNASEGIYAVYDLGGGTFDISILKLTKGVFEVLATGGDSALGGDDFDQRLMCWIVEQANLQPLSSEDMRLLMVRARAAKEALSAADSTVIDAVLNSGEIVHLTLSAPAFVEMTAPLVQKTLSPVRKALRDAGVAADEVKGVVLVGGATRMPSIRKAVGGFFSQPPLTNLDPDKVVALGAAMQANLLAGNGAPGEDWLLLDVIPLSLGVETMGGLVEKIIPRNSTIPVARAQEFTTFKDGQTAIAIHVLQGERELASDCRSLARFELRGIPPMVAGAARIRVTYQVDADGLLSVFARETQSGVEATITVKPSYGLADDEIARMLQDSFREAEHDMKSRALAEERVDAARLIEATRRALETDGDLLSAEERAGVERLIAATGDIAAGEDHHAIKAAVEALSHGTDEFAARRMDRSIKSALAGRKVQDLG</sequence>
<organism evidence="7 8">
    <name type="scientific">Cupriavidus basilensis</name>
    <dbReference type="NCBI Taxonomy" id="68895"/>
    <lineage>
        <taxon>Bacteria</taxon>
        <taxon>Pseudomonadati</taxon>
        <taxon>Pseudomonadota</taxon>
        <taxon>Betaproteobacteria</taxon>
        <taxon>Burkholderiales</taxon>
        <taxon>Burkholderiaceae</taxon>
        <taxon>Cupriavidus</taxon>
    </lineage>
</organism>
<comment type="function">
    <text evidence="5">Chaperone involved in the maturation of iron-sulfur cluster-containing proteins. Has a low intrinsic ATPase activity which is markedly stimulated by HscB.</text>
</comment>
<evidence type="ECO:0000256" key="4">
    <source>
        <dbReference type="ARBA" id="ARBA00023186"/>
    </source>
</evidence>
<evidence type="ECO:0000313" key="8">
    <source>
        <dbReference type="Proteomes" id="UP001216674"/>
    </source>
</evidence>
<dbReference type="NCBIfam" id="TIGR01991">
    <property type="entry name" value="HscA"/>
    <property type="match status" value="1"/>
</dbReference>
<dbReference type="PROSITE" id="PS01036">
    <property type="entry name" value="HSP70_3"/>
    <property type="match status" value="1"/>
</dbReference>